<dbReference type="InterPro" id="IPR013083">
    <property type="entry name" value="Znf_RING/FYVE/PHD"/>
</dbReference>
<accession>A0A5B6Z8J5</accession>
<evidence type="ECO:0000256" key="2">
    <source>
        <dbReference type="ARBA" id="ARBA00004906"/>
    </source>
</evidence>
<dbReference type="EC" id="2.3.2.27" evidence="3"/>
<dbReference type="EMBL" id="GHES01009706">
    <property type="protein sequence ID" value="MPA40265.1"/>
    <property type="molecule type" value="Transcribed_RNA"/>
</dbReference>
<evidence type="ECO:0000313" key="10">
    <source>
        <dbReference type="EMBL" id="MPA40265.1"/>
    </source>
</evidence>
<dbReference type="SMART" id="SM00504">
    <property type="entry name" value="Ubox"/>
    <property type="match status" value="1"/>
</dbReference>
<feature type="compositionally biased region" description="Polar residues" evidence="8">
    <location>
        <begin position="167"/>
        <end position="189"/>
    </location>
</feature>
<dbReference type="Pfam" id="PF00514">
    <property type="entry name" value="Arm"/>
    <property type="match status" value="1"/>
</dbReference>
<evidence type="ECO:0000256" key="7">
    <source>
        <dbReference type="PROSITE-ProRule" id="PRU00259"/>
    </source>
</evidence>
<evidence type="ECO:0000256" key="1">
    <source>
        <dbReference type="ARBA" id="ARBA00000900"/>
    </source>
</evidence>
<evidence type="ECO:0000256" key="6">
    <source>
        <dbReference type="ARBA" id="ARBA00022786"/>
    </source>
</evidence>
<gene>
    <name evidence="10" type="ORF">Din_009706</name>
</gene>
<proteinExistence type="predicted"/>
<dbReference type="InterPro" id="IPR003613">
    <property type="entry name" value="Ubox_domain"/>
</dbReference>
<dbReference type="PROSITE" id="PS50176">
    <property type="entry name" value="ARM_REPEAT"/>
    <property type="match status" value="2"/>
</dbReference>
<dbReference type="UniPathway" id="UPA00143"/>
<dbReference type="SUPFAM" id="SSF48371">
    <property type="entry name" value="ARM repeat"/>
    <property type="match status" value="1"/>
</dbReference>
<feature type="region of interest" description="Disordered" evidence="8">
    <location>
        <begin position="115"/>
        <end position="212"/>
    </location>
</feature>
<name>A0A5B6Z8J5_DAVIN</name>
<evidence type="ECO:0000259" key="9">
    <source>
        <dbReference type="PROSITE" id="PS51698"/>
    </source>
</evidence>
<dbReference type="InterPro" id="IPR011989">
    <property type="entry name" value="ARM-like"/>
</dbReference>
<evidence type="ECO:0000256" key="8">
    <source>
        <dbReference type="SAM" id="MobiDB-lite"/>
    </source>
</evidence>
<dbReference type="Gene3D" id="3.30.40.10">
    <property type="entry name" value="Zinc/RING finger domain, C3HC4 (zinc finger)"/>
    <property type="match status" value="1"/>
</dbReference>
<dbReference type="InterPro" id="IPR016024">
    <property type="entry name" value="ARM-type_fold"/>
</dbReference>
<dbReference type="PROSITE" id="PS51698">
    <property type="entry name" value="U_BOX"/>
    <property type="match status" value="1"/>
</dbReference>
<evidence type="ECO:0000256" key="3">
    <source>
        <dbReference type="ARBA" id="ARBA00012483"/>
    </source>
</evidence>
<comment type="pathway">
    <text evidence="2">Protein modification; protein ubiquitination.</text>
</comment>
<keyword evidence="5" id="KW-0677">Repeat</keyword>
<dbReference type="Gene3D" id="1.25.10.10">
    <property type="entry name" value="Leucine-rich Repeat Variant"/>
    <property type="match status" value="1"/>
</dbReference>
<keyword evidence="4" id="KW-0808">Transferase</keyword>
<dbReference type="PANTHER" id="PTHR23315">
    <property type="entry name" value="U BOX DOMAIN-CONTAINING"/>
    <property type="match status" value="1"/>
</dbReference>
<feature type="compositionally biased region" description="Polar residues" evidence="8">
    <location>
        <begin position="197"/>
        <end position="212"/>
    </location>
</feature>
<protein>
    <recommendedName>
        <fullName evidence="3">RING-type E3 ubiquitin transferase</fullName>
        <ecNumber evidence="3">2.3.2.27</ecNumber>
    </recommendedName>
</protein>
<keyword evidence="6" id="KW-0833">Ubl conjugation pathway</keyword>
<dbReference type="InterPro" id="IPR000225">
    <property type="entry name" value="Armadillo"/>
</dbReference>
<dbReference type="GO" id="GO:0061630">
    <property type="term" value="F:ubiquitin protein ligase activity"/>
    <property type="evidence" value="ECO:0007669"/>
    <property type="project" value="UniProtKB-EC"/>
</dbReference>
<dbReference type="PANTHER" id="PTHR23315:SF339">
    <property type="entry name" value="U-BOX DOMAIN-CONTAINING PROTEIN 40"/>
    <property type="match status" value="1"/>
</dbReference>
<evidence type="ECO:0000256" key="5">
    <source>
        <dbReference type="ARBA" id="ARBA00022737"/>
    </source>
</evidence>
<dbReference type="SUPFAM" id="SSF57850">
    <property type="entry name" value="RING/U-box"/>
    <property type="match status" value="1"/>
</dbReference>
<feature type="domain" description="U-box" evidence="9">
    <location>
        <begin position="23"/>
        <end position="97"/>
    </location>
</feature>
<dbReference type="AlphaFoldDB" id="A0A5B6Z8J5"/>
<comment type="catalytic activity">
    <reaction evidence="1">
        <text>S-ubiquitinyl-[E2 ubiquitin-conjugating enzyme]-L-cysteine + [acceptor protein]-L-lysine = [E2 ubiquitin-conjugating enzyme]-L-cysteine + N(6)-ubiquitinyl-[acceptor protein]-L-lysine.</text>
        <dbReference type="EC" id="2.3.2.27"/>
    </reaction>
</comment>
<dbReference type="SMART" id="SM00185">
    <property type="entry name" value="ARM"/>
    <property type="match status" value="2"/>
</dbReference>
<organism evidence="10">
    <name type="scientific">Davidia involucrata</name>
    <name type="common">Dove tree</name>
    <dbReference type="NCBI Taxonomy" id="16924"/>
    <lineage>
        <taxon>Eukaryota</taxon>
        <taxon>Viridiplantae</taxon>
        <taxon>Streptophyta</taxon>
        <taxon>Embryophyta</taxon>
        <taxon>Tracheophyta</taxon>
        <taxon>Spermatophyta</taxon>
        <taxon>Magnoliopsida</taxon>
        <taxon>eudicotyledons</taxon>
        <taxon>Gunneridae</taxon>
        <taxon>Pentapetalae</taxon>
        <taxon>asterids</taxon>
        <taxon>Cornales</taxon>
        <taxon>Nyssaceae</taxon>
        <taxon>Davidia</taxon>
    </lineage>
</organism>
<feature type="repeat" description="ARM" evidence="7">
    <location>
        <begin position="255"/>
        <end position="297"/>
    </location>
</feature>
<feature type="compositionally biased region" description="Basic and acidic residues" evidence="8">
    <location>
        <begin position="149"/>
        <end position="163"/>
    </location>
</feature>
<feature type="compositionally biased region" description="Basic and acidic residues" evidence="8">
    <location>
        <begin position="121"/>
        <end position="138"/>
    </location>
</feature>
<feature type="repeat" description="ARM" evidence="7">
    <location>
        <begin position="296"/>
        <end position="333"/>
    </location>
</feature>
<dbReference type="Pfam" id="PF04564">
    <property type="entry name" value="U-box"/>
    <property type="match status" value="1"/>
</dbReference>
<dbReference type="GO" id="GO:0016567">
    <property type="term" value="P:protein ubiquitination"/>
    <property type="evidence" value="ECO:0007669"/>
    <property type="project" value="UniProtKB-UniPathway"/>
</dbReference>
<reference evidence="10" key="1">
    <citation type="submission" date="2019-08" db="EMBL/GenBank/DDBJ databases">
        <title>Reference gene set and small RNA set construction with multiple tissues from Davidia involucrata Baill.</title>
        <authorList>
            <person name="Yang H."/>
            <person name="Zhou C."/>
            <person name="Li G."/>
            <person name="Wang J."/>
            <person name="Gao P."/>
            <person name="Wang M."/>
            <person name="Wang R."/>
            <person name="Zhao Y."/>
        </authorList>
    </citation>
    <scope>NUCLEOTIDE SEQUENCE</scope>
    <source>
        <tissue evidence="10">Mixed with DoveR01_LX</tissue>
    </source>
</reference>
<sequence length="349" mass="37943">MGSGKHRWKKISFHWSPLAIEKQTPKEFVCPISGSLMADPVIVSSGQTFELNCVQACKSLAFTPILSDGSVPDFSAVIPNLALKSTILNWYHACLVHPPEPIDIHSAEKLVRALMASQKQKSQEAHKKTQDEEDKSKLLEGVAEDDDDNAVKKFTHSESELTRRPTHFSTSSEESVATPTATGSTTPLPLTTRPACYSSSTSSDTETLNPNSPEEDKIIAKLESFQVFEQEEAVISLRKFTRTREDTRVNICTPGLLSVLRSLITSRYSTIQVNAVAALVNLSLENKNKVKIVRSGIVPPLIDVLKGGFPEAQDHAAGALFSLALDDQNKTAIGVLGAATASPRAPIRL</sequence>
<evidence type="ECO:0000256" key="4">
    <source>
        <dbReference type="ARBA" id="ARBA00022679"/>
    </source>
</evidence>